<comment type="subcellular location">
    <subcellularLocation>
        <location evidence="1">Membrane</location>
        <topology evidence="1">Single-pass type IV membrane protein</topology>
    </subcellularLocation>
</comment>
<dbReference type="GO" id="GO:0005484">
    <property type="term" value="F:SNAP receptor activity"/>
    <property type="evidence" value="ECO:0007669"/>
    <property type="project" value="InterPro"/>
</dbReference>
<comment type="similarity">
    <text evidence="9">Belongs to the novel plant SNARE family.</text>
</comment>
<dbReference type="SUPFAM" id="SSF58038">
    <property type="entry name" value="SNARE fusion complex"/>
    <property type="match status" value="1"/>
</dbReference>
<feature type="compositionally biased region" description="Basic residues" evidence="11">
    <location>
        <begin position="28"/>
        <end position="37"/>
    </location>
</feature>
<dbReference type="Pfam" id="PF02493">
    <property type="entry name" value="MORN"/>
    <property type="match status" value="7"/>
</dbReference>
<keyword evidence="2" id="KW-0813">Transport</keyword>
<protein>
    <recommendedName>
        <fullName evidence="13">t-SNARE coiled-coil homology domain-containing protein</fullName>
    </recommendedName>
</protein>
<evidence type="ECO:0000256" key="11">
    <source>
        <dbReference type="SAM" id="MobiDB-lite"/>
    </source>
</evidence>
<feature type="compositionally biased region" description="Basic and acidic residues" evidence="11">
    <location>
        <begin position="7"/>
        <end position="21"/>
    </location>
</feature>
<sequence length="988" mass="110508">MHLKKSTVTERRLIGKDDSDPNHIPNPIHHHHHHHQNPNKNRTAIDKGSAFTVYNHPQGQSHHHTVDIPISTPHKRSNFSAGVDHFRRRNARARLGSISSFFPSNLLSFLSSYRPVIARFLRKLLRYTLRARLICFHLRFLLLLAVPPLYIFFLVINLRIFLRLIFAIIALSFILSISLKFALPHLPSIRLFVARLLTFIPARFSSSQPSTTNQVIWSIGSKPVAENKTNSGSWVQKFGTNDVYEGEFHRGKCSGSGVYYYSMKGKYEGEWIDGKYDGYGVETWAKGSRYRGQYRLGLRHGIGVYTFYTGDVYAGEWSNGQCHGCGVYTSEDGSRYDGEFKWGVKHGLGSYHFRNGDAYAGEYFADKMHGFGVYHFANGHKYEGAWHEGRRQGLGMYTFRNGDTQAGHWEDGVLSCPTEQTIRPGSSFTISHSKVVDAVEQARKAAEKAHEVVKVEERIKRAVMAANRAANAARVAAVKAVQSQTFHRNGEESAQRALSLLSEPPDGTPDSHSTSRIHSVGTSSLKFATILASQKFPTAFLLTAYLPQNSQKRMDPISAVSEELAEIEGQINDIFRALSNGFQKLEKIKDANRQSRQLEELTDKMRDCKSLIKDFDREIKSLESGNDANTNRMLNDRRQSMVKELNSYVALKKKYSSNLASNNKRVDLFDGPGEEHMEENVLLASNMSNQELMDKGNSMMDDTDQAIERGKKIVQETINVGTDTSAALKAQTEQMSRVVNELDSIHFSLKKASKLVKEIGRQVATDKCIMAFLFLIVIGVIAIIIVKIVNPNNKDIRDIPGLAPPAMNRPFGRDAQDTKAVLSALVVFVLTASTNVSPLSVPIVDLPCSCTPRASVSSGGGDDVPFAGIGSVGRVANLIESEPAFRRSTSVPYFWSSKPETILETESDLKPGRGRWLWRLFRGNREETKIKAATVMKKSKSVAGEELFSPAPVASKGNGWYFPSPIKVFRQSRVSKMIFQQRSPLYRG</sequence>
<dbReference type="SMART" id="SM00698">
    <property type="entry name" value="MORN"/>
    <property type="match status" value="7"/>
</dbReference>
<evidence type="ECO:0000256" key="10">
    <source>
        <dbReference type="SAM" id="Coils"/>
    </source>
</evidence>
<dbReference type="InterPro" id="IPR044766">
    <property type="entry name" value="NPSN/SNAP25-like_N_SNARE"/>
</dbReference>
<feature type="region of interest" description="Disordered" evidence="11">
    <location>
        <begin position="1"/>
        <end position="43"/>
    </location>
</feature>
<feature type="transmembrane region" description="Helical" evidence="12">
    <location>
        <begin position="136"/>
        <end position="157"/>
    </location>
</feature>
<keyword evidence="8 12" id="KW-0472">Membrane</keyword>
<evidence type="ECO:0000256" key="1">
    <source>
        <dbReference type="ARBA" id="ARBA00004211"/>
    </source>
</evidence>
<evidence type="ECO:0000256" key="3">
    <source>
        <dbReference type="ARBA" id="ARBA00022692"/>
    </source>
</evidence>
<evidence type="ECO:0000313" key="14">
    <source>
        <dbReference type="EMBL" id="CAE6030399.1"/>
    </source>
</evidence>
<reference evidence="14" key="1">
    <citation type="submission" date="2021-01" db="EMBL/GenBank/DDBJ databases">
        <authorList>
            <person name="Bezrukov I."/>
        </authorList>
    </citation>
    <scope>NUCLEOTIDE SEQUENCE</scope>
</reference>
<dbReference type="SUPFAM" id="SSF82185">
    <property type="entry name" value="Histone H3 K4-specific methyltransferase SET7/9 N-terminal domain"/>
    <property type="match status" value="1"/>
</dbReference>
<keyword evidence="5" id="KW-0653">Protein transport</keyword>
<feature type="transmembrane region" description="Helical" evidence="12">
    <location>
        <begin position="164"/>
        <end position="183"/>
    </location>
</feature>
<dbReference type="PANTHER" id="PTHR23084:SF179">
    <property type="entry name" value="OS10G0565000 PROTEIN"/>
    <property type="match status" value="1"/>
</dbReference>
<evidence type="ECO:0000256" key="4">
    <source>
        <dbReference type="ARBA" id="ARBA00022737"/>
    </source>
</evidence>
<dbReference type="Gene3D" id="1.20.5.110">
    <property type="match status" value="1"/>
</dbReference>
<keyword evidence="7 10" id="KW-0175">Coiled coil</keyword>
<proteinExistence type="inferred from homology"/>
<dbReference type="InterPro" id="IPR003409">
    <property type="entry name" value="MORN"/>
</dbReference>
<dbReference type="GO" id="GO:0031201">
    <property type="term" value="C:SNARE complex"/>
    <property type="evidence" value="ECO:0007669"/>
    <property type="project" value="InterPro"/>
</dbReference>
<feature type="transmembrane region" description="Helical" evidence="12">
    <location>
        <begin position="95"/>
        <end position="116"/>
    </location>
</feature>
<keyword evidence="3 12" id="KW-0812">Transmembrane</keyword>
<evidence type="ECO:0000256" key="9">
    <source>
        <dbReference type="ARBA" id="ARBA00061068"/>
    </source>
</evidence>
<evidence type="ECO:0000256" key="8">
    <source>
        <dbReference type="ARBA" id="ARBA00023136"/>
    </source>
</evidence>
<feature type="domain" description="T-SNARE coiled-coil homology" evidence="13">
    <location>
        <begin position="697"/>
        <end position="759"/>
    </location>
</feature>
<accession>A0A8S2A743</accession>
<dbReference type="PANTHER" id="PTHR23084">
    <property type="entry name" value="PHOSPHATIDYLINOSITOL-4-PHOSPHATE 5-KINASE RELATED"/>
    <property type="match status" value="1"/>
</dbReference>
<dbReference type="PROSITE" id="PS50192">
    <property type="entry name" value="T_SNARE"/>
    <property type="match status" value="1"/>
</dbReference>
<feature type="coiled-coil region" evidence="10">
    <location>
        <begin position="591"/>
        <end position="618"/>
    </location>
</feature>
<dbReference type="CDD" id="cd15861">
    <property type="entry name" value="SNARE_SNAP25N_23N_29N_SEC9N"/>
    <property type="match status" value="1"/>
</dbReference>
<dbReference type="InterPro" id="IPR000727">
    <property type="entry name" value="T_SNARE_dom"/>
</dbReference>
<evidence type="ECO:0000256" key="7">
    <source>
        <dbReference type="ARBA" id="ARBA00023054"/>
    </source>
</evidence>
<evidence type="ECO:0000313" key="15">
    <source>
        <dbReference type="Proteomes" id="UP000682877"/>
    </source>
</evidence>
<evidence type="ECO:0000256" key="5">
    <source>
        <dbReference type="ARBA" id="ARBA00022927"/>
    </source>
</evidence>
<dbReference type="Proteomes" id="UP000682877">
    <property type="component" value="Chromosome 4"/>
</dbReference>
<dbReference type="FunFam" id="2.20.110.10:FF:000002">
    <property type="entry name" value="Phosphatidylinositol 4-phosphate 5-kinase 8"/>
    <property type="match status" value="3"/>
</dbReference>
<dbReference type="GO" id="GO:0015031">
    <property type="term" value="P:protein transport"/>
    <property type="evidence" value="ECO:0007669"/>
    <property type="project" value="UniProtKB-KW"/>
</dbReference>
<gene>
    <name evidence="14" type="ORF">AARE701A_LOCUS10550</name>
</gene>
<evidence type="ECO:0000256" key="12">
    <source>
        <dbReference type="SAM" id="Phobius"/>
    </source>
</evidence>
<evidence type="ECO:0000259" key="13">
    <source>
        <dbReference type="PROSITE" id="PS50192"/>
    </source>
</evidence>
<feature type="transmembrane region" description="Helical" evidence="12">
    <location>
        <begin position="769"/>
        <end position="789"/>
    </location>
</feature>
<dbReference type="EMBL" id="LR999454">
    <property type="protein sequence ID" value="CAE6030399.1"/>
    <property type="molecule type" value="Genomic_DNA"/>
</dbReference>
<dbReference type="SMART" id="SM00397">
    <property type="entry name" value="t_SNARE"/>
    <property type="match status" value="1"/>
</dbReference>
<evidence type="ECO:0000256" key="6">
    <source>
        <dbReference type="ARBA" id="ARBA00022989"/>
    </source>
</evidence>
<keyword evidence="4" id="KW-0677">Repeat</keyword>
<keyword evidence="15" id="KW-1185">Reference proteome</keyword>
<keyword evidence="6 12" id="KW-1133">Transmembrane helix</keyword>
<name>A0A8S2A743_ARAAE</name>
<dbReference type="Gene3D" id="2.20.110.10">
    <property type="entry name" value="Histone H3 K4-specific methyltransferase SET7/9 N-terminal domain"/>
    <property type="match status" value="3"/>
</dbReference>
<organism evidence="14 15">
    <name type="scientific">Arabidopsis arenosa</name>
    <name type="common">Sand rock-cress</name>
    <name type="synonym">Cardaminopsis arenosa</name>
    <dbReference type="NCBI Taxonomy" id="38785"/>
    <lineage>
        <taxon>Eukaryota</taxon>
        <taxon>Viridiplantae</taxon>
        <taxon>Streptophyta</taxon>
        <taxon>Embryophyta</taxon>
        <taxon>Tracheophyta</taxon>
        <taxon>Spermatophyta</taxon>
        <taxon>Magnoliopsida</taxon>
        <taxon>eudicotyledons</taxon>
        <taxon>Gunneridae</taxon>
        <taxon>Pentapetalae</taxon>
        <taxon>rosids</taxon>
        <taxon>malvids</taxon>
        <taxon>Brassicales</taxon>
        <taxon>Brassicaceae</taxon>
        <taxon>Camelineae</taxon>
        <taxon>Arabidopsis</taxon>
    </lineage>
</organism>
<evidence type="ECO:0000256" key="2">
    <source>
        <dbReference type="ARBA" id="ARBA00022448"/>
    </source>
</evidence>
<dbReference type="AlphaFoldDB" id="A0A8S2A743"/>
<dbReference type="FunFam" id="1.20.5.110:FF:000021">
    <property type="entry name" value="novel plant SNARE 11"/>
    <property type="match status" value="1"/>
</dbReference>